<proteinExistence type="predicted"/>
<comment type="caution">
    <text evidence="3">The sequence shown here is derived from an EMBL/GenBank/DDBJ whole genome shotgun (WGS) entry which is preliminary data.</text>
</comment>
<dbReference type="InterPro" id="IPR043502">
    <property type="entry name" value="DNA/RNA_pol_sf"/>
</dbReference>
<dbReference type="Pfam" id="PF17919">
    <property type="entry name" value="RT_RNaseH_2"/>
    <property type="match status" value="1"/>
</dbReference>
<evidence type="ECO:0000313" key="4">
    <source>
        <dbReference type="Proteomes" id="UP000434957"/>
    </source>
</evidence>
<dbReference type="SUPFAM" id="SSF56672">
    <property type="entry name" value="DNA/RNA polymerases"/>
    <property type="match status" value="1"/>
</dbReference>
<protein>
    <recommendedName>
        <fullName evidence="1">Reverse transcriptase/retrotransposon-derived protein RNase H-like domain-containing protein</fullName>
    </recommendedName>
</protein>
<dbReference type="Proteomes" id="UP000434957">
    <property type="component" value="Unassembled WGS sequence"/>
</dbReference>
<accession>A0A6A4F0Z8</accession>
<evidence type="ECO:0000259" key="1">
    <source>
        <dbReference type="Pfam" id="PF17919"/>
    </source>
</evidence>
<evidence type="ECO:0000313" key="2">
    <source>
        <dbReference type="EMBL" id="KAE9018050.1"/>
    </source>
</evidence>
<dbReference type="AlphaFoldDB" id="A0A6A4F0Z8"/>
<feature type="domain" description="Reverse transcriptase/retrotransposon-derived protein RNase H-like" evidence="1">
    <location>
        <begin position="2"/>
        <end position="38"/>
    </location>
</feature>
<dbReference type="InterPro" id="IPR041577">
    <property type="entry name" value="RT_RNaseH_2"/>
</dbReference>
<gene>
    <name evidence="2" type="ORF">PR002_g13211</name>
    <name evidence="3" type="ORF">PR003_g13897</name>
</gene>
<sequence>MKTRLSTAPVLMLPNHSIVFPIVCDASDFAIGCSLVQFD</sequence>
<organism evidence="3 4">
    <name type="scientific">Phytophthora rubi</name>
    <dbReference type="NCBI Taxonomy" id="129364"/>
    <lineage>
        <taxon>Eukaryota</taxon>
        <taxon>Sar</taxon>
        <taxon>Stramenopiles</taxon>
        <taxon>Oomycota</taxon>
        <taxon>Peronosporomycetes</taxon>
        <taxon>Peronosporales</taxon>
        <taxon>Peronosporaceae</taxon>
        <taxon>Phytophthora</taxon>
    </lineage>
</organism>
<evidence type="ECO:0000313" key="5">
    <source>
        <dbReference type="Proteomes" id="UP000435112"/>
    </source>
</evidence>
<keyword evidence="4" id="KW-1185">Reference proteome</keyword>
<dbReference type="OrthoDB" id="123606at2759"/>
<evidence type="ECO:0000313" key="3">
    <source>
        <dbReference type="EMBL" id="KAE9333685.1"/>
    </source>
</evidence>
<dbReference type="Proteomes" id="UP000435112">
    <property type="component" value="Unassembled WGS sequence"/>
</dbReference>
<reference evidence="3 4" key="1">
    <citation type="submission" date="2018-08" db="EMBL/GenBank/DDBJ databases">
        <title>Genomic investigation of the strawberry pathogen Phytophthora fragariae indicates pathogenicity is determined by transcriptional variation in three key races.</title>
        <authorList>
            <person name="Adams T.M."/>
            <person name="Armitage A.D."/>
            <person name="Sobczyk M.K."/>
            <person name="Bates H.J."/>
            <person name="Dunwell J.M."/>
            <person name="Nellist C.F."/>
            <person name="Harrison R.J."/>
        </authorList>
    </citation>
    <scope>NUCLEOTIDE SEQUENCE [LARGE SCALE GENOMIC DNA]</scope>
    <source>
        <strain evidence="2 5">SCRP324</strain>
        <strain evidence="3 4">SCRP333</strain>
    </source>
</reference>
<name>A0A6A4F0Z8_9STRA</name>
<dbReference type="EMBL" id="QXFU01000864">
    <property type="protein sequence ID" value="KAE9018050.1"/>
    <property type="molecule type" value="Genomic_DNA"/>
</dbReference>
<dbReference type="EMBL" id="QXFT01000895">
    <property type="protein sequence ID" value="KAE9333685.1"/>
    <property type="molecule type" value="Genomic_DNA"/>
</dbReference>